<dbReference type="AlphaFoldDB" id="A0A103E122"/>
<dbReference type="EMBL" id="LOWA01000034">
    <property type="protein sequence ID" value="KVE26442.1"/>
    <property type="molecule type" value="Genomic_DNA"/>
</dbReference>
<evidence type="ECO:0000256" key="1">
    <source>
        <dbReference type="SAM" id="MobiDB-lite"/>
    </source>
</evidence>
<organism evidence="2 3">
    <name type="scientific">Burkholderia singularis</name>
    <dbReference type="NCBI Taxonomy" id="1503053"/>
    <lineage>
        <taxon>Bacteria</taxon>
        <taxon>Pseudomonadati</taxon>
        <taxon>Pseudomonadota</taxon>
        <taxon>Betaproteobacteria</taxon>
        <taxon>Burkholderiales</taxon>
        <taxon>Burkholderiaceae</taxon>
        <taxon>Burkholderia</taxon>
        <taxon>pseudomallei group</taxon>
    </lineage>
</organism>
<evidence type="ECO:0000313" key="3">
    <source>
        <dbReference type="Proteomes" id="UP000062788"/>
    </source>
</evidence>
<gene>
    <name evidence="2" type="ORF">WS67_16410</name>
</gene>
<accession>A0A103E122</accession>
<name>A0A103E122_9BURK</name>
<dbReference type="Proteomes" id="UP000062788">
    <property type="component" value="Unassembled WGS sequence"/>
</dbReference>
<comment type="caution">
    <text evidence="2">The sequence shown here is derived from an EMBL/GenBank/DDBJ whole genome shotgun (WGS) entry which is preliminary data.</text>
</comment>
<feature type="region of interest" description="Disordered" evidence="1">
    <location>
        <begin position="1"/>
        <end position="30"/>
    </location>
</feature>
<proteinExistence type="predicted"/>
<keyword evidence="3" id="KW-1185">Reference proteome</keyword>
<sequence>MPSRRCAQPSSAADASAGRPGVPHPHGRAAACSETIAERGVIAARHSIDGCIAIRRAGDSTSAVFT</sequence>
<reference evidence="2 3" key="1">
    <citation type="submission" date="2015-11" db="EMBL/GenBank/DDBJ databases">
        <title>Expanding the genomic diversity of Burkholderia species for the development of highly accurate diagnostics.</title>
        <authorList>
            <person name="Sahl J."/>
            <person name="Keim P."/>
            <person name="Wagner D."/>
        </authorList>
    </citation>
    <scope>NUCLEOTIDE SEQUENCE [LARGE SCALE GENOMIC DNA]</scope>
    <source>
        <strain evidence="2 3">TSV85</strain>
    </source>
</reference>
<protein>
    <submittedName>
        <fullName evidence="2">Uncharacterized protein</fullName>
    </submittedName>
</protein>
<evidence type="ECO:0000313" key="2">
    <source>
        <dbReference type="EMBL" id="KVE26442.1"/>
    </source>
</evidence>